<dbReference type="NCBIfam" id="TIGR00125">
    <property type="entry name" value="cyt_tran_rel"/>
    <property type="match status" value="1"/>
</dbReference>
<dbReference type="EMBL" id="CAEZSK010000098">
    <property type="protein sequence ID" value="CAB4542647.1"/>
    <property type="molecule type" value="Genomic_DNA"/>
</dbReference>
<reference evidence="9" key="1">
    <citation type="submission" date="2020-05" db="EMBL/GenBank/DDBJ databases">
        <authorList>
            <person name="Chiriac C."/>
            <person name="Salcher M."/>
            <person name="Ghai R."/>
            <person name="Kavagutti S V."/>
        </authorList>
    </citation>
    <scope>NUCLEOTIDE SEQUENCE</scope>
</reference>
<dbReference type="PANTHER" id="PTHR39321">
    <property type="entry name" value="NICOTINATE-NUCLEOTIDE ADENYLYLTRANSFERASE-RELATED"/>
    <property type="match status" value="1"/>
</dbReference>
<accession>A0A6J6BVI8</accession>
<dbReference type="Gene3D" id="3.40.50.620">
    <property type="entry name" value="HUPs"/>
    <property type="match status" value="1"/>
</dbReference>
<keyword evidence="7" id="KW-0520">NAD</keyword>
<sequence length="184" mass="20191">MAKIAIYGGTFDPIHKGHLHVIEQVILQGIADRILLIPAGEPLLRDSHPVATGADRRAMCVQALKDLPVEVSKQVEVNPIEILRSGPSYAIDTVDAVAQTYPNDEILMIVGTDAFAKIAQWHRSDELQDKVDFIVIDRPEFPGAPTIDIGALDISATRVRAGEQDALSPHVATYIKEHNLYARK</sequence>
<evidence type="ECO:0000256" key="5">
    <source>
        <dbReference type="ARBA" id="ARBA00022741"/>
    </source>
</evidence>
<evidence type="ECO:0000256" key="4">
    <source>
        <dbReference type="ARBA" id="ARBA00022695"/>
    </source>
</evidence>
<dbReference type="Pfam" id="PF01467">
    <property type="entry name" value="CTP_transf_like"/>
    <property type="match status" value="1"/>
</dbReference>
<evidence type="ECO:0000256" key="1">
    <source>
        <dbReference type="ARBA" id="ARBA00004790"/>
    </source>
</evidence>
<feature type="domain" description="Cytidyltransferase-like" evidence="8">
    <location>
        <begin position="6"/>
        <end position="161"/>
    </location>
</feature>
<keyword evidence="4" id="KW-0548">Nucleotidyltransferase</keyword>
<keyword evidence="5" id="KW-0547">Nucleotide-binding</keyword>
<organism evidence="9">
    <name type="scientific">freshwater metagenome</name>
    <dbReference type="NCBI Taxonomy" id="449393"/>
    <lineage>
        <taxon>unclassified sequences</taxon>
        <taxon>metagenomes</taxon>
        <taxon>ecological metagenomes</taxon>
    </lineage>
</organism>
<dbReference type="SUPFAM" id="SSF52374">
    <property type="entry name" value="Nucleotidylyl transferase"/>
    <property type="match status" value="1"/>
</dbReference>
<dbReference type="GO" id="GO:0070566">
    <property type="term" value="F:adenylyltransferase activity"/>
    <property type="evidence" value="ECO:0007669"/>
    <property type="project" value="UniProtKB-ARBA"/>
</dbReference>
<dbReference type="PANTHER" id="PTHR39321:SF3">
    <property type="entry name" value="PHOSPHOPANTETHEINE ADENYLYLTRANSFERASE"/>
    <property type="match status" value="1"/>
</dbReference>
<gene>
    <name evidence="9" type="ORF">UFOPK1419_00699</name>
</gene>
<keyword evidence="2" id="KW-0662">Pyridine nucleotide biosynthesis</keyword>
<dbReference type="HAMAP" id="MF_00244">
    <property type="entry name" value="NaMN_adenylyltr"/>
    <property type="match status" value="1"/>
</dbReference>
<evidence type="ECO:0000256" key="7">
    <source>
        <dbReference type="ARBA" id="ARBA00023027"/>
    </source>
</evidence>
<protein>
    <submittedName>
        <fullName evidence="9">Unannotated protein</fullName>
    </submittedName>
</protein>
<dbReference type="AlphaFoldDB" id="A0A6J6BVI8"/>
<proteinExistence type="inferred from homology"/>
<dbReference type="UniPathway" id="UPA00253"/>
<dbReference type="InterPro" id="IPR004821">
    <property type="entry name" value="Cyt_trans-like"/>
</dbReference>
<dbReference type="CDD" id="cd02165">
    <property type="entry name" value="NMNAT"/>
    <property type="match status" value="1"/>
</dbReference>
<dbReference type="NCBIfam" id="TIGR00482">
    <property type="entry name" value="nicotinate (nicotinamide) nucleotide adenylyltransferase"/>
    <property type="match status" value="1"/>
</dbReference>
<comment type="pathway">
    <text evidence="1">Cofactor biosynthesis; NAD(+) biosynthesis.</text>
</comment>
<evidence type="ECO:0000256" key="2">
    <source>
        <dbReference type="ARBA" id="ARBA00022642"/>
    </source>
</evidence>
<evidence type="ECO:0000256" key="6">
    <source>
        <dbReference type="ARBA" id="ARBA00022840"/>
    </source>
</evidence>
<dbReference type="GO" id="GO:0009435">
    <property type="term" value="P:NAD+ biosynthetic process"/>
    <property type="evidence" value="ECO:0007669"/>
    <property type="project" value="UniProtKB-UniPathway"/>
</dbReference>
<evidence type="ECO:0000259" key="8">
    <source>
        <dbReference type="Pfam" id="PF01467"/>
    </source>
</evidence>
<keyword evidence="3" id="KW-0808">Transferase</keyword>
<evidence type="ECO:0000256" key="3">
    <source>
        <dbReference type="ARBA" id="ARBA00022679"/>
    </source>
</evidence>
<evidence type="ECO:0000313" key="9">
    <source>
        <dbReference type="EMBL" id="CAB4542647.1"/>
    </source>
</evidence>
<dbReference type="GO" id="GO:0005524">
    <property type="term" value="F:ATP binding"/>
    <property type="evidence" value="ECO:0007669"/>
    <property type="project" value="UniProtKB-KW"/>
</dbReference>
<keyword evidence="6" id="KW-0067">ATP-binding</keyword>
<dbReference type="InterPro" id="IPR014729">
    <property type="entry name" value="Rossmann-like_a/b/a_fold"/>
</dbReference>
<name>A0A6J6BVI8_9ZZZZ</name>
<dbReference type="InterPro" id="IPR005248">
    <property type="entry name" value="NadD/NMNAT"/>
</dbReference>